<dbReference type="GO" id="GO:0051225">
    <property type="term" value="P:spindle assembly"/>
    <property type="evidence" value="ECO:0007669"/>
    <property type="project" value="TreeGrafter"/>
</dbReference>
<proteinExistence type="inferred from homology"/>
<keyword evidence="2" id="KW-0472">Membrane</keyword>
<comment type="similarity">
    <text evidence="1">Belongs to the QWRF family.</text>
</comment>
<protein>
    <submittedName>
        <fullName evidence="3">Uncharacterized protein</fullName>
    </submittedName>
</protein>
<keyword evidence="4" id="KW-1185">Reference proteome</keyword>
<feature type="transmembrane region" description="Helical" evidence="2">
    <location>
        <begin position="119"/>
        <end position="142"/>
    </location>
</feature>
<dbReference type="AlphaFoldDB" id="A0AAP0IS74"/>
<sequence length="151" mass="17308">MKTYVEARKGKKATSTAEYVHALRLLQNCYLHWRYANAKAEATMNVQSYTVERSFYSFLVKKSEMHDSVQRKRVEPGYLKKLAMLSSIMGAQAMTLIMNLLVSIRNKSGFPIEISENWVVLPLCLFPNMLVLLPVEGIIDVLENTVNFLME</sequence>
<dbReference type="GO" id="GO:0005880">
    <property type="term" value="C:nuclear microtubule"/>
    <property type="evidence" value="ECO:0007669"/>
    <property type="project" value="TreeGrafter"/>
</dbReference>
<comment type="caution">
    <text evidence="3">The sequence shown here is derived from an EMBL/GenBank/DDBJ whole genome shotgun (WGS) entry which is preliminary data.</text>
</comment>
<dbReference type="Pfam" id="PF04484">
    <property type="entry name" value="QWRF"/>
    <property type="match status" value="1"/>
</dbReference>
<accession>A0AAP0IS74</accession>
<dbReference type="GO" id="GO:0008017">
    <property type="term" value="F:microtubule binding"/>
    <property type="evidence" value="ECO:0007669"/>
    <property type="project" value="TreeGrafter"/>
</dbReference>
<dbReference type="InterPro" id="IPR007573">
    <property type="entry name" value="QWRF"/>
</dbReference>
<dbReference type="PANTHER" id="PTHR31807:SF6">
    <property type="entry name" value="PROTEIN ENDOSPERM DEFECTIVE 1-RELATED"/>
    <property type="match status" value="1"/>
</dbReference>
<evidence type="ECO:0000256" key="1">
    <source>
        <dbReference type="ARBA" id="ARBA00010016"/>
    </source>
</evidence>
<organism evidence="3 4">
    <name type="scientific">Stephania yunnanensis</name>
    <dbReference type="NCBI Taxonomy" id="152371"/>
    <lineage>
        <taxon>Eukaryota</taxon>
        <taxon>Viridiplantae</taxon>
        <taxon>Streptophyta</taxon>
        <taxon>Embryophyta</taxon>
        <taxon>Tracheophyta</taxon>
        <taxon>Spermatophyta</taxon>
        <taxon>Magnoliopsida</taxon>
        <taxon>Ranunculales</taxon>
        <taxon>Menispermaceae</taxon>
        <taxon>Menispermoideae</taxon>
        <taxon>Cissampelideae</taxon>
        <taxon>Stephania</taxon>
    </lineage>
</organism>
<dbReference type="Proteomes" id="UP001420932">
    <property type="component" value="Unassembled WGS sequence"/>
</dbReference>
<dbReference type="EMBL" id="JBBNAF010000008">
    <property type="protein sequence ID" value="KAK9120808.1"/>
    <property type="molecule type" value="Genomic_DNA"/>
</dbReference>
<evidence type="ECO:0000313" key="3">
    <source>
        <dbReference type="EMBL" id="KAK9120808.1"/>
    </source>
</evidence>
<keyword evidence="2" id="KW-0812">Transmembrane</keyword>
<name>A0AAP0IS74_9MAGN</name>
<dbReference type="PANTHER" id="PTHR31807">
    <property type="entry name" value="AUGMIN FAMILY MEMBER"/>
    <property type="match status" value="1"/>
</dbReference>
<reference evidence="3 4" key="1">
    <citation type="submission" date="2024-01" db="EMBL/GenBank/DDBJ databases">
        <title>Genome assemblies of Stephania.</title>
        <authorList>
            <person name="Yang L."/>
        </authorList>
    </citation>
    <scope>NUCLEOTIDE SEQUENCE [LARGE SCALE GENOMIC DNA]</scope>
    <source>
        <strain evidence="3">YNDBR</strain>
        <tissue evidence="3">Leaf</tissue>
    </source>
</reference>
<dbReference type="GO" id="GO:0005737">
    <property type="term" value="C:cytoplasm"/>
    <property type="evidence" value="ECO:0007669"/>
    <property type="project" value="TreeGrafter"/>
</dbReference>
<keyword evidence="2" id="KW-1133">Transmembrane helix</keyword>
<feature type="transmembrane region" description="Helical" evidence="2">
    <location>
        <begin position="82"/>
        <end position="104"/>
    </location>
</feature>
<evidence type="ECO:0000313" key="4">
    <source>
        <dbReference type="Proteomes" id="UP001420932"/>
    </source>
</evidence>
<gene>
    <name evidence="3" type="ORF">Syun_018425</name>
</gene>
<evidence type="ECO:0000256" key="2">
    <source>
        <dbReference type="SAM" id="Phobius"/>
    </source>
</evidence>